<dbReference type="FunFam" id="3.30.230.10:FF:000009">
    <property type="entry name" value="116 kDa U5 small nuclear ribonucleoprotein component"/>
    <property type="match status" value="1"/>
</dbReference>
<dbReference type="InterPro" id="IPR044121">
    <property type="entry name" value="Snu114_GTP-bd"/>
</dbReference>
<dbReference type="SUPFAM" id="SSF52540">
    <property type="entry name" value="P-loop containing nucleoside triphosphate hydrolases"/>
    <property type="match status" value="1"/>
</dbReference>
<dbReference type="Pfam" id="PF03144">
    <property type="entry name" value="GTP_EFTU_D2"/>
    <property type="match status" value="1"/>
</dbReference>
<evidence type="ECO:0000256" key="3">
    <source>
        <dbReference type="ARBA" id="ARBA00022664"/>
    </source>
</evidence>
<dbReference type="PROSITE" id="PS51722">
    <property type="entry name" value="G_TR_2"/>
    <property type="match status" value="1"/>
</dbReference>
<dbReference type="NCBIfam" id="TIGR00231">
    <property type="entry name" value="small_GTP"/>
    <property type="match status" value="1"/>
</dbReference>
<dbReference type="InterPro" id="IPR031950">
    <property type="entry name" value="EFTUD2_N"/>
</dbReference>
<keyword evidence="6" id="KW-0342">GTP-binding</keyword>
<dbReference type="CDD" id="cd04090">
    <property type="entry name" value="EF2_II_snRNP"/>
    <property type="match status" value="1"/>
</dbReference>
<dbReference type="FunFam" id="3.30.70.870:FF:000002">
    <property type="entry name" value="Translation elongation factor 2"/>
    <property type="match status" value="1"/>
</dbReference>
<feature type="region of interest" description="Disordered" evidence="12">
    <location>
        <begin position="1"/>
        <end position="54"/>
    </location>
</feature>
<dbReference type="VEuPathDB" id="FungiDB:LCOR_11325.1"/>
<dbReference type="SUPFAM" id="SSF50447">
    <property type="entry name" value="Translation proteins"/>
    <property type="match status" value="1"/>
</dbReference>
<evidence type="ECO:0000256" key="12">
    <source>
        <dbReference type="SAM" id="MobiDB-lite"/>
    </source>
</evidence>
<dbReference type="FunFam" id="3.90.1430.10:FF:000001">
    <property type="entry name" value="116 kDa U5 small nuclear ribonucleoprotein component"/>
    <property type="match status" value="1"/>
</dbReference>
<gene>
    <name evidence="14" type="ORF">LCOR_11325.1</name>
</gene>
<dbReference type="InterPro" id="IPR000640">
    <property type="entry name" value="EFG_V-like"/>
</dbReference>
<dbReference type="SUPFAM" id="SSF54980">
    <property type="entry name" value="EF-G C-terminal domain-like"/>
    <property type="match status" value="2"/>
</dbReference>
<dbReference type="Pfam" id="PF14492">
    <property type="entry name" value="EFG_III"/>
    <property type="match status" value="1"/>
</dbReference>
<dbReference type="InterPro" id="IPR035647">
    <property type="entry name" value="EFG_III/V"/>
</dbReference>
<evidence type="ECO:0000256" key="8">
    <source>
        <dbReference type="ARBA" id="ARBA00023242"/>
    </source>
</evidence>
<evidence type="ECO:0000313" key="14">
    <source>
        <dbReference type="EMBL" id="CDH60540.1"/>
    </source>
</evidence>
<dbReference type="SUPFAM" id="SSF54211">
    <property type="entry name" value="Ribosomal protein S5 domain 2-like"/>
    <property type="match status" value="1"/>
</dbReference>
<evidence type="ECO:0000256" key="4">
    <source>
        <dbReference type="ARBA" id="ARBA00022728"/>
    </source>
</evidence>
<keyword evidence="5" id="KW-0547">Nucleotide-binding</keyword>
<dbReference type="InterPro" id="IPR005517">
    <property type="entry name" value="Transl_elong_EFG/EF2_IV"/>
</dbReference>
<dbReference type="STRING" id="1263082.A0A068SF06"/>
<dbReference type="OrthoDB" id="364892at2759"/>
<dbReference type="GO" id="GO:0000398">
    <property type="term" value="P:mRNA splicing, via spliceosome"/>
    <property type="evidence" value="ECO:0007669"/>
    <property type="project" value="TreeGrafter"/>
</dbReference>
<evidence type="ECO:0000256" key="6">
    <source>
        <dbReference type="ARBA" id="ARBA00023134"/>
    </source>
</evidence>
<evidence type="ECO:0000313" key="15">
    <source>
        <dbReference type="Proteomes" id="UP000027586"/>
    </source>
</evidence>
<dbReference type="Pfam" id="PF00679">
    <property type="entry name" value="EFG_C"/>
    <property type="match status" value="1"/>
</dbReference>
<feature type="compositionally biased region" description="Acidic residues" evidence="12">
    <location>
        <begin position="16"/>
        <end position="35"/>
    </location>
</feature>
<dbReference type="Proteomes" id="UP000027586">
    <property type="component" value="Unassembled WGS sequence"/>
</dbReference>
<dbReference type="Gene3D" id="3.30.230.10">
    <property type="match status" value="1"/>
</dbReference>
<evidence type="ECO:0000256" key="7">
    <source>
        <dbReference type="ARBA" id="ARBA00023187"/>
    </source>
</evidence>
<dbReference type="GO" id="GO:0071007">
    <property type="term" value="C:U2-type catalytic step 2 spliceosome"/>
    <property type="evidence" value="ECO:0007669"/>
    <property type="project" value="TreeGrafter"/>
</dbReference>
<dbReference type="Gene3D" id="3.90.1430.10">
    <property type="entry name" value="Yeast translation eEF2 (G' domain)"/>
    <property type="match status" value="1"/>
</dbReference>
<dbReference type="InterPro" id="IPR020568">
    <property type="entry name" value="Ribosomal_Su5_D2-typ_SF"/>
</dbReference>
<comment type="function">
    <text evidence="10">Required for pre-mRNA splicing as component of the spliceosome, including pre-catalytic, catalytic and post-catalytic spliceosomal complexes. Component of the U5 snRNP and the U4/U6-U5 tri-snRNP complex, a building block of the spliceosome. As a component of the minor spliceosome, involved in the splicing of U12-type introns in pre-mRNAs.</text>
</comment>
<dbReference type="InterPro" id="IPR027417">
    <property type="entry name" value="P-loop_NTPase"/>
</dbReference>
<proteinExistence type="predicted"/>
<comment type="caution">
    <text evidence="14">The sequence shown here is derived from an EMBL/GenBank/DDBJ whole genome shotgun (WGS) entry which is preliminary data.</text>
</comment>
<accession>A0A068SF06</accession>
<dbReference type="PANTHER" id="PTHR42908:SF6">
    <property type="entry name" value="116 KDA U5 SMALL NUCLEAR RIBONUCLEOPROTEIN COMPONENT"/>
    <property type="match status" value="1"/>
</dbReference>
<dbReference type="PRINTS" id="PR00315">
    <property type="entry name" value="ELONGATNFCT"/>
</dbReference>
<evidence type="ECO:0000256" key="5">
    <source>
        <dbReference type="ARBA" id="ARBA00022741"/>
    </source>
</evidence>
<sequence length="981" mass="110603">MDESLYDEFGNYIGPDLEDEDEDLELEQEEEEEEQEIRGFETASPTAQEEPTEPVNEGALMQVDDIPQNQIVLHEDKQYYPSAEEVYGPGVEAMVQEEDTQPLSEPIIAPVKVRKFLVTEKDLPDTRFSKEFMTDMMNFPDLTRNIAIVGHLHHGKTSFVDMLVSETHDVPVNVDQPERYTDTHTLERERGLSIKSMPMTMVMQDLNDKSYLLNVMDTPGHTDYIDEVVAATRLADGVVLVVDVVEGMMVNTEQIIKHCIREKLAMTLVINKVDRLMLELKLPPTDAYFKLRHVIEEVNTVIRSTAGGENIRLSPELGNVCFASSQTGWCFSLKSFAQLYSDSYEAEFDTEQFAKRLWGEIFFNPEKGSFHRSSQGRDSKRTFVHFILEPLYKLYSQIIGEDVSELKKTLRSLGIHLKEKEYGLNVKPLLRVVLAQFFGPPVGFVDMAVQHIPSPAQNAEHKIGNIYTGPLDTEVGEAMKNCDAEGPLVIHITKLYDNEEATGFDAFGRVMSGTVKNGQIVRVLGEGYSVDDEEDMAMQKVTAAWVFEARYRVEVEGVPAGNWVLLGGVDSSIVKTATIVQQKWREDAYIFRPLRFPTAATLKVAIEPMNPSELPKMLDGLRRINKSYPIVTTKVEESGEHILLGTGELYLDCVLHDLRRMYAEIEIKVADPVVRFCETVVETSALKCFAETPNKKNKLTFIAEPLEKGLAEDIETGNISINWPAKQLGSFMQDKYGWDVLAARSIWAFGPDDMGPNILVDDTLPSEVDKKLLYSVKDSIKQGFQWGTREGPLCDEPIRNVKFRVLDTVLANEPIYRGGGQIIPTSRRVCYSSFLTATPRLMEPVNYVEIQSPADCVTAVYAVLQRRRGHVTQDIPKPGSPLYTVKAYIPVIDSCGFETDLRTHTQGQAFCQQIFDHWQIVPGDPLDNSIVLRPLEPSPAQHLARDFMVKTRRRKGLSEDVSINKYFDDPMLLSLAQGSVL</sequence>
<dbReference type="InterPro" id="IPR004161">
    <property type="entry name" value="EFTu-like_2"/>
</dbReference>
<dbReference type="InterPro" id="IPR009000">
    <property type="entry name" value="Transl_B-barrel_sf"/>
</dbReference>
<organism evidence="14 15">
    <name type="scientific">Lichtheimia corymbifera JMRC:FSU:9682</name>
    <dbReference type="NCBI Taxonomy" id="1263082"/>
    <lineage>
        <taxon>Eukaryota</taxon>
        <taxon>Fungi</taxon>
        <taxon>Fungi incertae sedis</taxon>
        <taxon>Mucoromycota</taxon>
        <taxon>Mucoromycotina</taxon>
        <taxon>Mucoromycetes</taxon>
        <taxon>Mucorales</taxon>
        <taxon>Lichtheimiaceae</taxon>
        <taxon>Lichtheimia</taxon>
    </lineage>
</organism>
<keyword evidence="15" id="KW-1185">Reference proteome</keyword>
<keyword evidence="4" id="KW-0747">Spliceosome</keyword>
<reference evidence="14" key="1">
    <citation type="submission" date="2013-08" db="EMBL/GenBank/DDBJ databases">
        <title>Gene expansion shapes genome architecture in the human pathogen Lichtheimia corymbifera: an evolutionary genomics analysis in the ancient terrestrial Mucorales (Mucoromycotina).</title>
        <authorList>
            <person name="Schwartze V.U."/>
            <person name="Winter S."/>
            <person name="Shelest E."/>
            <person name="Marcet-Houben M."/>
            <person name="Horn F."/>
            <person name="Wehner S."/>
            <person name="Hoffmann K."/>
            <person name="Riege K."/>
            <person name="Sammeth M."/>
            <person name="Nowrousian M."/>
            <person name="Valiante V."/>
            <person name="Linde J."/>
            <person name="Jacobsen I.D."/>
            <person name="Marz M."/>
            <person name="Brakhage A.A."/>
            <person name="Gabaldon T."/>
            <person name="Bocker S."/>
            <person name="Voigt K."/>
        </authorList>
    </citation>
    <scope>NUCLEOTIDE SEQUENCE [LARGE SCALE GENOMIC DNA]</scope>
    <source>
        <strain evidence="14">FSU 9682</strain>
    </source>
</reference>
<dbReference type="CDD" id="cd16264">
    <property type="entry name" value="snRNP_III"/>
    <property type="match status" value="1"/>
</dbReference>
<dbReference type="SMART" id="SM00838">
    <property type="entry name" value="EFG_C"/>
    <property type="match status" value="1"/>
</dbReference>
<dbReference type="Gene3D" id="2.40.30.10">
    <property type="entry name" value="Translation factors"/>
    <property type="match status" value="1"/>
</dbReference>
<dbReference type="AlphaFoldDB" id="A0A068SF06"/>
<dbReference type="FunFam" id="2.40.30.10:FF:000029">
    <property type="entry name" value="116 kDa U5 small nuclear ribonucleoprotein component"/>
    <property type="match status" value="1"/>
</dbReference>
<dbReference type="PANTHER" id="PTHR42908">
    <property type="entry name" value="TRANSLATION ELONGATION FACTOR-RELATED"/>
    <property type="match status" value="1"/>
</dbReference>
<feature type="domain" description="Tr-type G" evidence="13">
    <location>
        <begin position="141"/>
        <end position="350"/>
    </location>
</feature>
<evidence type="ECO:0000256" key="11">
    <source>
        <dbReference type="ARBA" id="ARBA00055641"/>
    </source>
</evidence>
<dbReference type="GO" id="GO:0003924">
    <property type="term" value="F:GTPase activity"/>
    <property type="evidence" value="ECO:0007669"/>
    <property type="project" value="InterPro"/>
</dbReference>
<evidence type="ECO:0000256" key="1">
    <source>
        <dbReference type="ARBA" id="ARBA00004123"/>
    </source>
</evidence>
<keyword evidence="7" id="KW-0508">mRNA splicing</keyword>
<comment type="function">
    <text evidence="11">Component of the U5 snRNP complex required for pre-mRNA splicing. Binds GTP.</text>
</comment>
<dbReference type="GO" id="GO:0030623">
    <property type="term" value="F:U5 snRNA binding"/>
    <property type="evidence" value="ECO:0007669"/>
    <property type="project" value="TreeGrafter"/>
</dbReference>
<dbReference type="GO" id="GO:0000974">
    <property type="term" value="C:Prp19 complex"/>
    <property type="evidence" value="ECO:0007669"/>
    <property type="project" value="UniProtKB-ARBA"/>
</dbReference>
<dbReference type="Pfam" id="PF00009">
    <property type="entry name" value="GTP_EFTU"/>
    <property type="match status" value="1"/>
</dbReference>
<dbReference type="CDD" id="cd01683">
    <property type="entry name" value="EF2_IV_snRNP"/>
    <property type="match status" value="1"/>
</dbReference>
<dbReference type="GO" id="GO:0005829">
    <property type="term" value="C:cytosol"/>
    <property type="evidence" value="ECO:0007669"/>
    <property type="project" value="TreeGrafter"/>
</dbReference>
<dbReference type="FunFam" id="3.30.70.240:FF:000004">
    <property type="entry name" value="116 kDa U5 small nuclear ribonucleoprotein"/>
    <property type="match status" value="1"/>
</dbReference>
<name>A0A068SF06_9FUNG</name>
<keyword evidence="3" id="KW-0507">mRNA processing</keyword>
<dbReference type="Pfam" id="PF16004">
    <property type="entry name" value="EFTUD2"/>
    <property type="match status" value="1"/>
</dbReference>
<dbReference type="InterPro" id="IPR000795">
    <property type="entry name" value="T_Tr_GTP-bd_dom"/>
</dbReference>
<dbReference type="EMBL" id="CBTN010000096">
    <property type="protein sequence ID" value="CDH60540.1"/>
    <property type="molecule type" value="Genomic_DNA"/>
</dbReference>
<dbReference type="GO" id="GO:0046540">
    <property type="term" value="C:U4/U6 x U5 tri-snRNP complex"/>
    <property type="evidence" value="ECO:0007669"/>
    <property type="project" value="TreeGrafter"/>
</dbReference>
<dbReference type="GO" id="GO:0005525">
    <property type="term" value="F:GTP binding"/>
    <property type="evidence" value="ECO:0007669"/>
    <property type="project" value="UniProtKB-KW"/>
</dbReference>
<dbReference type="InterPro" id="IPR014721">
    <property type="entry name" value="Ribsml_uS5_D2-typ_fold_subgr"/>
</dbReference>
<dbReference type="FunFam" id="3.40.50.300:FF:000646">
    <property type="entry name" value="U5 small nuclear ribonucleoprotein component"/>
    <property type="match status" value="1"/>
</dbReference>
<dbReference type="Gene3D" id="3.40.50.300">
    <property type="entry name" value="P-loop containing nucleotide triphosphate hydrolases"/>
    <property type="match status" value="1"/>
</dbReference>
<evidence type="ECO:0000256" key="9">
    <source>
        <dbReference type="ARBA" id="ARBA00031432"/>
    </source>
</evidence>
<protein>
    <recommendedName>
        <fullName evidence="2">116 kDa U5 small nuclear ribonucleoprotein component</fullName>
    </recommendedName>
    <alternativeName>
        <fullName evidence="9">U5 snRNP-specific protein, 116 kDa</fullName>
    </alternativeName>
</protein>
<comment type="subcellular location">
    <subcellularLocation>
        <location evidence="1">Nucleus</location>
    </subcellularLocation>
</comment>
<dbReference type="Pfam" id="PF03764">
    <property type="entry name" value="EFG_IV"/>
    <property type="match status" value="1"/>
</dbReference>
<keyword evidence="8" id="KW-0539">Nucleus</keyword>
<dbReference type="CDD" id="cd04098">
    <property type="entry name" value="eEF2_C_snRNP"/>
    <property type="match status" value="1"/>
</dbReference>
<dbReference type="CDD" id="cd04167">
    <property type="entry name" value="Snu114p"/>
    <property type="match status" value="1"/>
</dbReference>
<dbReference type="Gene3D" id="3.30.70.240">
    <property type="match status" value="1"/>
</dbReference>
<dbReference type="SMART" id="SM00889">
    <property type="entry name" value="EFG_IV"/>
    <property type="match status" value="1"/>
</dbReference>
<dbReference type="InterPro" id="IPR005225">
    <property type="entry name" value="Small_GTP-bd"/>
</dbReference>
<evidence type="ECO:0000256" key="10">
    <source>
        <dbReference type="ARBA" id="ARBA00045974"/>
    </source>
</evidence>
<dbReference type="Gene3D" id="3.30.70.870">
    <property type="entry name" value="Elongation Factor G (Translational Gtpase), domain 3"/>
    <property type="match status" value="1"/>
</dbReference>
<dbReference type="InterPro" id="IPR035655">
    <property type="entry name" value="U5-116kDa_C"/>
</dbReference>
<evidence type="ECO:0000259" key="13">
    <source>
        <dbReference type="PROSITE" id="PS51722"/>
    </source>
</evidence>
<dbReference type="InterPro" id="IPR041095">
    <property type="entry name" value="EFG_II"/>
</dbReference>
<evidence type="ECO:0000256" key="2">
    <source>
        <dbReference type="ARBA" id="ARBA00018774"/>
    </source>
</evidence>